<evidence type="ECO:0000313" key="3">
    <source>
        <dbReference type="EMBL" id="ADV62281.1"/>
    </source>
</evidence>
<dbReference type="Proteomes" id="UP000008631">
    <property type="component" value="Chromosome"/>
</dbReference>
<protein>
    <recommendedName>
        <fullName evidence="5">Two component regulator propeller domain protein</fullName>
    </recommendedName>
</protein>
<dbReference type="SUPFAM" id="SSF63829">
    <property type="entry name" value="Calcium-dependent phosphotriesterase"/>
    <property type="match status" value="1"/>
</dbReference>
<dbReference type="eggNOG" id="COG3292">
    <property type="taxonomic scope" value="Bacteria"/>
</dbReference>
<feature type="region of interest" description="Disordered" evidence="1">
    <location>
        <begin position="278"/>
        <end position="301"/>
    </location>
</feature>
<dbReference type="HOGENOM" id="CLU_383503_0_0_0"/>
<keyword evidence="2" id="KW-0812">Transmembrane</keyword>
<dbReference type="STRING" id="575540.Isop_1697"/>
<feature type="compositionally biased region" description="Low complexity" evidence="1">
    <location>
        <begin position="286"/>
        <end position="301"/>
    </location>
</feature>
<keyword evidence="2" id="KW-0472">Membrane</keyword>
<keyword evidence="2" id="KW-1133">Transmembrane helix</keyword>
<dbReference type="AlphaFoldDB" id="E8R0T5"/>
<sequence length="713" mass="76481">MNRVAADRARRFVPRRWLCRGIGFGFGMMILTHAIEATGGDPRFWKTEQASAWRTTRLEGVVATAEGSVRLAPRIRRMSAPEEGPIWALAVGGDGRVFAATGSAGRVFVHPPVSVAGPLPENGWTETVETGDLQALDLAVGPDGTVWVGTGPHGKVVEVTARPPRTELIAPPVSYVWGLAFDKAGTLWAATGPEGGLYRRVADPLPEKAVWEKVAALPRRHLLSIIADPAGGVVVGTDGAGVVARLAPGESTFEILHQASRTEIHALSFGPDGQLYAGTAGVEGGPTSSAASSPPNTNTADLNAATNVVVQLDPQGRSAARERLKGSFLVHALIQHGQGEDAALLVGLRPEGRLLELRPRTIGDSATTSEPDPASATLLARFDREAVTALTHAGEGAVLVAAGDPPLMALLTPHHRQTGRIESGVFDAKLPARLGRVELDAVQPEGTEIAVEVRVGRTAEPDATWTAWSDPATFAQATTAPWRFLQWRLTLATRDPSQTPQIHSVTVSYQTLNQPPALESLDHPRRVGGINPGSLELKWKASDPNDDPLRFRVFLVREGDPDSDAVELTRRDAPLNEPKFTWDPATVASGRYRFRVTADDRAANPAAEAFETVLVGPPLMIDFDAPLVQPQAQDTNRDALRIVVRDASSRIVGVEAALDGGPWQPLFPTTGLYDRKTIEVVLPLDPHAPPRWVRLRAKDEAGNLGFADWRSNH</sequence>
<dbReference type="KEGG" id="ipa:Isop_1697"/>
<accession>E8R0T5</accession>
<dbReference type="InParanoid" id="E8R0T5"/>
<name>E8R0T5_ISOPI</name>
<evidence type="ECO:0008006" key="5">
    <source>
        <dbReference type="Google" id="ProtNLM"/>
    </source>
</evidence>
<evidence type="ECO:0000313" key="4">
    <source>
        <dbReference type="Proteomes" id="UP000008631"/>
    </source>
</evidence>
<gene>
    <name evidence="3" type="ordered locus">Isop_1697</name>
</gene>
<evidence type="ECO:0000256" key="2">
    <source>
        <dbReference type="SAM" id="Phobius"/>
    </source>
</evidence>
<reference evidence="3 4" key="2">
    <citation type="journal article" date="2011" name="Stand. Genomic Sci.">
        <title>Complete genome sequence of Isosphaera pallida type strain (IS1B).</title>
        <authorList>
            <consortium name="US DOE Joint Genome Institute (JGI-PGF)"/>
            <person name="Goker M."/>
            <person name="Cleland D."/>
            <person name="Saunders E."/>
            <person name="Lapidus A."/>
            <person name="Nolan M."/>
            <person name="Lucas S."/>
            <person name="Hammon N."/>
            <person name="Deshpande S."/>
            <person name="Cheng J.F."/>
            <person name="Tapia R."/>
            <person name="Han C."/>
            <person name="Goodwin L."/>
            <person name="Pitluck S."/>
            <person name="Liolios K."/>
            <person name="Pagani I."/>
            <person name="Ivanova N."/>
            <person name="Mavromatis K."/>
            <person name="Pati A."/>
            <person name="Chen A."/>
            <person name="Palaniappan K."/>
            <person name="Land M."/>
            <person name="Hauser L."/>
            <person name="Chang Y.J."/>
            <person name="Jeffries C.D."/>
            <person name="Detter J.C."/>
            <person name="Beck B."/>
            <person name="Woyke T."/>
            <person name="Bristow J."/>
            <person name="Eisen J.A."/>
            <person name="Markowitz V."/>
            <person name="Hugenholtz P."/>
            <person name="Kyrpides N.C."/>
            <person name="Klenk H.P."/>
        </authorList>
    </citation>
    <scope>NUCLEOTIDE SEQUENCE [LARGE SCALE GENOMIC DNA]</scope>
    <source>
        <strain evidence="4">ATCC 43644 / DSM 9630 / IS1B</strain>
    </source>
</reference>
<proteinExistence type="predicted"/>
<organism evidence="3 4">
    <name type="scientific">Isosphaera pallida (strain ATCC 43644 / DSM 9630 / IS1B)</name>
    <dbReference type="NCBI Taxonomy" id="575540"/>
    <lineage>
        <taxon>Bacteria</taxon>
        <taxon>Pseudomonadati</taxon>
        <taxon>Planctomycetota</taxon>
        <taxon>Planctomycetia</taxon>
        <taxon>Isosphaerales</taxon>
        <taxon>Isosphaeraceae</taxon>
        <taxon>Isosphaera</taxon>
    </lineage>
</organism>
<dbReference type="InterPro" id="IPR015943">
    <property type="entry name" value="WD40/YVTN_repeat-like_dom_sf"/>
</dbReference>
<keyword evidence="4" id="KW-1185">Reference proteome</keyword>
<dbReference type="Gene3D" id="2.130.10.10">
    <property type="entry name" value="YVTN repeat-like/Quinoprotein amine dehydrogenase"/>
    <property type="match status" value="1"/>
</dbReference>
<reference key="1">
    <citation type="submission" date="2010-11" db="EMBL/GenBank/DDBJ databases">
        <title>The complete sequence of chromosome of Isophaera pallida ATCC 43644.</title>
        <authorList>
            <consortium name="US DOE Joint Genome Institute (JGI-PGF)"/>
            <person name="Lucas S."/>
            <person name="Copeland A."/>
            <person name="Lapidus A."/>
            <person name="Bruce D."/>
            <person name="Goodwin L."/>
            <person name="Pitluck S."/>
            <person name="Kyrpides N."/>
            <person name="Mavromatis K."/>
            <person name="Pagani I."/>
            <person name="Ivanova N."/>
            <person name="Saunders E."/>
            <person name="Brettin T."/>
            <person name="Detter J.C."/>
            <person name="Han C."/>
            <person name="Tapia R."/>
            <person name="Land M."/>
            <person name="Hauser L."/>
            <person name="Markowitz V."/>
            <person name="Cheng J.-F."/>
            <person name="Hugenholtz P."/>
            <person name="Woyke T."/>
            <person name="Wu D."/>
            <person name="Eisen J.A."/>
        </authorList>
    </citation>
    <scope>NUCLEOTIDE SEQUENCE</scope>
    <source>
        <strain>ATCC 43644</strain>
    </source>
</reference>
<dbReference type="EMBL" id="CP002353">
    <property type="protein sequence ID" value="ADV62281.1"/>
    <property type="molecule type" value="Genomic_DNA"/>
</dbReference>
<evidence type="ECO:0000256" key="1">
    <source>
        <dbReference type="SAM" id="MobiDB-lite"/>
    </source>
</evidence>
<feature type="transmembrane region" description="Helical" evidence="2">
    <location>
        <begin position="17"/>
        <end position="35"/>
    </location>
</feature>